<dbReference type="Proteomes" id="UP001221366">
    <property type="component" value="Unassembled WGS sequence"/>
</dbReference>
<evidence type="ECO:0000256" key="1">
    <source>
        <dbReference type="SAM" id="MobiDB-lite"/>
    </source>
</evidence>
<evidence type="ECO:0008006" key="4">
    <source>
        <dbReference type="Google" id="ProtNLM"/>
    </source>
</evidence>
<reference evidence="2 3" key="1">
    <citation type="submission" date="2023-03" db="EMBL/GenBank/DDBJ databases">
        <title>Muricauda XX sp. nov. and Muricauda XXX sp. nov., two novel species isolated from Okinawa Trough.</title>
        <authorList>
            <person name="Cao W."/>
            <person name="Deng X."/>
        </authorList>
    </citation>
    <scope>NUCLEOTIDE SEQUENCE [LARGE SCALE GENOMIC DNA]</scope>
    <source>
        <strain evidence="2 3">334s03</strain>
    </source>
</reference>
<dbReference type="RefSeq" id="WP_275616554.1">
    <property type="nucleotide sequence ID" value="NZ_JARFVB010000010.1"/>
</dbReference>
<sequence length="286" mass="33133">ISGEAGFSTKTGSYQSPPDPLFSTPLSHLFLKKTCPKDGGNYTYNKMTNLGITKLSNNDQLNTMITNYYNQRVVAQKLSLAYLFEELKKYQDYFKYQQDYFDGYPVEKFPSLVNETKEEHDSLNRLGLIKFATSAKGRKLIISDLGSKQYALTGLEYFQGATVALLNAVYNELKQQDPTIDPLPELPQEFNFKAIELPEDTLKQYVGKYESTKENYVLIAFENKKLFLSYYNEDGGNIPNNEILPYEMDKFYIEKYFQHVYFNRDKGKIKSLAFNQKGEKEYQKID</sequence>
<gene>
    <name evidence="2" type="ORF">PY092_14675</name>
</gene>
<feature type="region of interest" description="Disordered" evidence="1">
    <location>
        <begin position="1"/>
        <end position="20"/>
    </location>
</feature>
<evidence type="ECO:0000313" key="2">
    <source>
        <dbReference type="EMBL" id="MDF0717406.1"/>
    </source>
</evidence>
<protein>
    <recommendedName>
        <fullName evidence="4">DUF3471 domain-containing protein</fullName>
    </recommendedName>
</protein>
<evidence type="ECO:0000313" key="3">
    <source>
        <dbReference type="Proteomes" id="UP001221366"/>
    </source>
</evidence>
<accession>A0ABT5Y1T8</accession>
<organism evidence="2 3">
    <name type="scientific">Flagellimonas yonaguniensis</name>
    <dbReference type="NCBI Taxonomy" id="3031325"/>
    <lineage>
        <taxon>Bacteria</taxon>
        <taxon>Pseudomonadati</taxon>
        <taxon>Bacteroidota</taxon>
        <taxon>Flavobacteriia</taxon>
        <taxon>Flavobacteriales</taxon>
        <taxon>Flavobacteriaceae</taxon>
        <taxon>Flagellimonas</taxon>
    </lineage>
</organism>
<feature type="non-terminal residue" evidence="2">
    <location>
        <position position="1"/>
    </location>
</feature>
<proteinExistence type="predicted"/>
<name>A0ABT5Y1T8_9FLAO</name>
<dbReference type="EMBL" id="JARFVB010000010">
    <property type="protein sequence ID" value="MDF0717406.1"/>
    <property type="molecule type" value="Genomic_DNA"/>
</dbReference>
<keyword evidence="3" id="KW-1185">Reference proteome</keyword>
<comment type="caution">
    <text evidence="2">The sequence shown here is derived from an EMBL/GenBank/DDBJ whole genome shotgun (WGS) entry which is preliminary data.</text>
</comment>